<evidence type="ECO:0000256" key="6">
    <source>
        <dbReference type="ARBA" id="ARBA00023136"/>
    </source>
</evidence>
<sequence>MATQSAWEFKEGTLPETGTFAPAPKNPEDLQQIAGRPTTYWNDAIRRIRRNKLAVVGFWIIIALFAIAIFGPMLSPYTYAEQDLTNTYQSPTLRHPFGTDQLGRDQMTRVLYGSRISLAVGVVCAALNFLIGVTYGGIAAYFGGRIDDIMMRIVDILYGIPTLIIVILLTVLFKDKGVNPLVNVFIAIGLTYWLPMARIVRGEILSLKEREFALAAKTIGAPNNRILFKHLIPNAMGPIIVTVTLEVPAAIFTEAFLSYIGLGVSAPVASWGVLASDGTEAIRSFPYLVLFPALAISLTMFAFNFLGDGLRDALDPRLRQ</sequence>
<dbReference type="PANTHER" id="PTHR43386:SF22">
    <property type="entry name" value="OLIGOPEPTIDE TRANSPORT SYSTEM PERMEASE PROTEIN OPPC"/>
    <property type="match status" value="1"/>
</dbReference>
<evidence type="ECO:0000313" key="10">
    <source>
        <dbReference type="Proteomes" id="UP000266328"/>
    </source>
</evidence>
<comment type="subcellular location">
    <subcellularLocation>
        <location evidence="1 7">Cell membrane</location>
        <topology evidence="1 7">Multi-pass membrane protein</topology>
    </subcellularLocation>
</comment>
<accession>A0A398CV26</accession>
<dbReference type="Gene3D" id="1.10.3720.10">
    <property type="entry name" value="MetI-like"/>
    <property type="match status" value="1"/>
</dbReference>
<dbReference type="InterPro" id="IPR000515">
    <property type="entry name" value="MetI-like"/>
</dbReference>
<feature type="transmembrane region" description="Helical" evidence="7">
    <location>
        <begin position="53"/>
        <end position="74"/>
    </location>
</feature>
<dbReference type="RefSeq" id="WP_119088715.1">
    <property type="nucleotide sequence ID" value="NZ_QXIS01000010.1"/>
</dbReference>
<evidence type="ECO:0000256" key="3">
    <source>
        <dbReference type="ARBA" id="ARBA00022475"/>
    </source>
</evidence>
<keyword evidence="3" id="KW-1003">Cell membrane</keyword>
<proteinExistence type="inferred from homology"/>
<dbReference type="CDD" id="cd06261">
    <property type="entry name" value="TM_PBP2"/>
    <property type="match status" value="1"/>
</dbReference>
<comment type="caution">
    <text evidence="9">The sequence shown here is derived from an EMBL/GenBank/DDBJ whole genome shotgun (WGS) entry which is preliminary data.</text>
</comment>
<name>A0A398CV26_9BACT</name>
<dbReference type="GO" id="GO:0005886">
    <property type="term" value="C:plasma membrane"/>
    <property type="evidence" value="ECO:0007669"/>
    <property type="project" value="UniProtKB-SubCell"/>
</dbReference>
<comment type="similarity">
    <text evidence="7">Belongs to the binding-protein-dependent transport system permease family.</text>
</comment>
<organism evidence="9 10">
    <name type="scientific">Candidatus Cryosericum terrychapinii</name>
    <dbReference type="NCBI Taxonomy" id="2290919"/>
    <lineage>
        <taxon>Bacteria</taxon>
        <taxon>Pseudomonadati</taxon>
        <taxon>Caldisericota/Cryosericota group</taxon>
        <taxon>Candidatus Cryosericota</taxon>
        <taxon>Candidatus Cryosericia</taxon>
        <taxon>Candidatus Cryosericales</taxon>
        <taxon>Candidatus Cryosericaceae</taxon>
        <taxon>Candidatus Cryosericum</taxon>
    </lineage>
</organism>
<feature type="transmembrane region" description="Helical" evidence="7">
    <location>
        <begin position="116"/>
        <end position="144"/>
    </location>
</feature>
<keyword evidence="4 7" id="KW-0812">Transmembrane</keyword>
<reference evidence="9 10" key="1">
    <citation type="submission" date="2018-09" db="EMBL/GenBank/DDBJ databases">
        <title>Discovery and Ecogenomic Context for Candidatus Cryosericales, a Global Caldiserica Order Active in Thawing Permafrost.</title>
        <authorList>
            <person name="Martinez M.A."/>
            <person name="Woodcroft B.J."/>
            <person name="Ignacio Espinoza J.C."/>
            <person name="Zayed A."/>
            <person name="Singleton C.M."/>
            <person name="Boyd J."/>
            <person name="Li Y.-F."/>
            <person name="Purvine S."/>
            <person name="Maughan H."/>
            <person name="Hodgkins S.B."/>
            <person name="Anderson D."/>
            <person name="Sederholm M."/>
            <person name="Temperton B."/>
            <person name="Saleska S.R."/>
            <person name="Tyson G.W."/>
            <person name="Rich V.I."/>
        </authorList>
    </citation>
    <scope>NUCLEOTIDE SEQUENCE [LARGE SCALE GENOMIC DNA]</scope>
    <source>
        <strain evidence="9 10">SMC7</strain>
    </source>
</reference>
<dbReference type="InterPro" id="IPR050366">
    <property type="entry name" value="BP-dependent_transpt_permease"/>
</dbReference>
<feature type="transmembrane region" description="Helical" evidence="7">
    <location>
        <begin position="180"/>
        <end position="200"/>
    </location>
</feature>
<keyword evidence="6 7" id="KW-0472">Membrane</keyword>
<evidence type="ECO:0000313" key="9">
    <source>
        <dbReference type="EMBL" id="RIE06485.1"/>
    </source>
</evidence>
<dbReference type="Proteomes" id="UP000266328">
    <property type="component" value="Unassembled WGS sequence"/>
</dbReference>
<evidence type="ECO:0000256" key="7">
    <source>
        <dbReference type="RuleBase" id="RU363032"/>
    </source>
</evidence>
<feature type="transmembrane region" description="Helical" evidence="7">
    <location>
        <begin position="156"/>
        <end position="174"/>
    </location>
</feature>
<evidence type="ECO:0000256" key="1">
    <source>
        <dbReference type="ARBA" id="ARBA00004651"/>
    </source>
</evidence>
<dbReference type="Pfam" id="PF00528">
    <property type="entry name" value="BPD_transp_1"/>
    <property type="match status" value="1"/>
</dbReference>
<protein>
    <submittedName>
        <fullName evidence="9">ABC transporter permease</fullName>
    </submittedName>
</protein>
<dbReference type="AlphaFoldDB" id="A0A398CV26"/>
<dbReference type="InterPro" id="IPR025966">
    <property type="entry name" value="OppC_N"/>
</dbReference>
<dbReference type="PROSITE" id="PS50928">
    <property type="entry name" value="ABC_TM1"/>
    <property type="match status" value="1"/>
</dbReference>
<evidence type="ECO:0000259" key="8">
    <source>
        <dbReference type="PROSITE" id="PS50928"/>
    </source>
</evidence>
<feature type="domain" description="ABC transmembrane type-1" evidence="8">
    <location>
        <begin position="114"/>
        <end position="307"/>
    </location>
</feature>
<keyword evidence="10" id="KW-1185">Reference proteome</keyword>
<evidence type="ECO:0000256" key="2">
    <source>
        <dbReference type="ARBA" id="ARBA00022448"/>
    </source>
</evidence>
<dbReference type="SUPFAM" id="SSF161098">
    <property type="entry name" value="MetI-like"/>
    <property type="match status" value="1"/>
</dbReference>
<evidence type="ECO:0000256" key="4">
    <source>
        <dbReference type="ARBA" id="ARBA00022692"/>
    </source>
</evidence>
<dbReference type="InterPro" id="IPR035906">
    <property type="entry name" value="MetI-like_sf"/>
</dbReference>
<feature type="transmembrane region" description="Helical" evidence="7">
    <location>
        <begin position="287"/>
        <end position="306"/>
    </location>
</feature>
<keyword evidence="2 7" id="KW-0813">Transport</keyword>
<feature type="transmembrane region" description="Helical" evidence="7">
    <location>
        <begin position="257"/>
        <end position="275"/>
    </location>
</feature>
<gene>
    <name evidence="9" type="ORF">SMC7_02010</name>
</gene>
<dbReference type="PANTHER" id="PTHR43386">
    <property type="entry name" value="OLIGOPEPTIDE TRANSPORT SYSTEM PERMEASE PROTEIN APPC"/>
    <property type="match status" value="1"/>
</dbReference>
<dbReference type="GO" id="GO:0055085">
    <property type="term" value="P:transmembrane transport"/>
    <property type="evidence" value="ECO:0007669"/>
    <property type="project" value="InterPro"/>
</dbReference>
<dbReference type="OrthoDB" id="9797472at2"/>
<evidence type="ECO:0000256" key="5">
    <source>
        <dbReference type="ARBA" id="ARBA00022989"/>
    </source>
</evidence>
<dbReference type="Pfam" id="PF12911">
    <property type="entry name" value="OppC_N"/>
    <property type="match status" value="1"/>
</dbReference>
<keyword evidence="5 7" id="KW-1133">Transmembrane helix</keyword>
<dbReference type="EMBL" id="QXIS01000010">
    <property type="protein sequence ID" value="RIE06485.1"/>
    <property type="molecule type" value="Genomic_DNA"/>
</dbReference>